<organism evidence="15 16">
    <name type="scientific">Madurella fahalii</name>
    <dbReference type="NCBI Taxonomy" id="1157608"/>
    <lineage>
        <taxon>Eukaryota</taxon>
        <taxon>Fungi</taxon>
        <taxon>Dikarya</taxon>
        <taxon>Ascomycota</taxon>
        <taxon>Pezizomycotina</taxon>
        <taxon>Sordariomycetes</taxon>
        <taxon>Sordariomycetidae</taxon>
        <taxon>Sordariales</taxon>
        <taxon>Sordariales incertae sedis</taxon>
        <taxon>Madurella</taxon>
    </lineage>
</organism>
<dbReference type="Pfam" id="PF00668">
    <property type="entry name" value="Condensation"/>
    <property type="match status" value="1"/>
</dbReference>
<keyword evidence="2" id="KW-0597">Phosphoprotein</keyword>
<dbReference type="CDD" id="cd00833">
    <property type="entry name" value="PKS"/>
    <property type="match status" value="1"/>
</dbReference>
<feature type="domain" description="Carrier" evidence="12">
    <location>
        <begin position="3551"/>
        <end position="3627"/>
    </location>
</feature>
<keyword evidence="6" id="KW-0677">Repeat</keyword>
<dbReference type="SUPFAM" id="SSF56801">
    <property type="entry name" value="Acetyl-CoA synthetase-like"/>
    <property type="match status" value="1"/>
</dbReference>
<dbReference type="InterPro" id="IPR050091">
    <property type="entry name" value="PKS_NRPS_Biosynth_Enz"/>
</dbReference>
<keyword evidence="7" id="KW-0560">Oxidoreductase</keyword>
<dbReference type="CDD" id="cd05930">
    <property type="entry name" value="A_NRPS"/>
    <property type="match status" value="1"/>
</dbReference>
<feature type="region of interest" description="Disordered" evidence="11">
    <location>
        <begin position="2475"/>
        <end position="2512"/>
    </location>
</feature>
<dbReference type="InterPro" id="IPR045851">
    <property type="entry name" value="AMP-bd_C_sf"/>
</dbReference>
<gene>
    <name evidence="15" type="ORF">MFIFM68171_08451</name>
</gene>
<evidence type="ECO:0000313" key="15">
    <source>
        <dbReference type="EMBL" id="GAB1318241.1"/>
    </source>
</evidence>
<dbReference type="InterPro" id="IPR036736">
    <property type="entry name" value="ACP-like_sf"/>
</dbReference>
<dbReference type="InterPro" id="IPR018201">
    <property type="entry name" value="Ketoacyl_synth_AS"/>
</dbReference>
<dbReference type="InterPro" id="IPR010071">
    <property type="entry name" value="AA_adenyl_dom"/>
</dbReference>
<dbReference type="Gene3D" id="3.30.300.30">
    <property type="match status" value="1"/>
</dbReference>
<dbReference type="SMART" id="SM00827">
    <property type="entry name" value="PKS_AT"/>
    <property type="match status" value="1"/>
</dbReference>
<dbReference type="InterPro" id="IPR013217">
    <property type="entry name" value="Methyltransf_12"/>
</dbReference>
<dbReference type="Pfam" id="PF21089">
    <property type="entry name" value="PKS_DH_N"/>
    <property type="match status" value="1"/>
</dbReference>
<dbReference type="SMART" id="SM00823">
    <property type="entry name" value="PKS_PP"/>
    <property type="match status" value="2"/>
</dbReference>
<evidence type="ECO:0000256" key="1">
    <source>
        <dbReference type="ARBA" id="ARBA00022450"/>
    </source>
</evidence>
<dbReference type="PANTHER" id="PTHR43775">
    <property type="entry name" value="FATTY ACID SYNTHASE"/>
    <property type="match status" value="1"/>
</dbReference>
<dbReference type="InterPro" id="IPR016039">
    <property type="entry name" value="Thiolase-like"/>
</dbReference>
<evidence type="ECO:0000256" key="4">
    <source>
        <dbReference type="ARBA" id="ARBA00022603"/>
    </source>
</evidence>
<dbReference type="InterPro" id="IPR020807">
    <property type="entry name" value="PKS_DH"/>
</dbReference>
<dbReference type="Pfam" id="PF00501">
    <property type="entry name" value="AMP-binding"/>
    <property type="match status" value="1"/>
</dbReference>
<feature type="active site" description="Proton acceptor; for dehydratase activity" evidence="10">
    <location>
        <position position="952"/>
    </location>
</feature>
<dbReference type="SMART" id="SM00822">
    <property type="entry name" value="PKS_KR"/>
    <property type="match status" value="1"/>
</dbReference>
<dbReference type="Pfam" id="PF00550">
    <property type="entry name" value="PP-binding"/>
    <property type="match status" value="1"/>
</dbReference>
<dbReference type="InterPro" id="IPR057326">
    <property type="entry name" value="KR_dom"/>
</dbReference>
<dbReference type="InterPro" id="IPR013120">
    <property type="entry name" value="FAR_NAD-bd"/>
</dbReference>
<evidence type="ECO:0000256" key="3">
    <source>
        <dbReference type="ARBA" id="ARBA00022598"/>
    </source>
</evidence>
<dbReference type="PROSITE" id="PS50075">
    <property type="entry name" value="CARRIER"/>
    <property type="match status" value="2"/>
</dbReference>
<dbReference type="InterPro" id="IPR016035">
    <property type="entry name" value="Acyl_Trfase/lysoPLipase"/>
</dbReference>
<feature type="active site" description="Proton donor; for dehydratase activity" evidence="10">
    <location>
        <position position="1130"/>
    </location>
</feature>
<dbReference type="Pfam" id="PF07993">
    <property type="entry name" value="NAD_binding_4"/>
    <property type="match status" value="1"/>
</dbReference>
<dbReference type="Gene3D" id="3.10.129.110">
    <property type="entry name" value="Polyketide synthase dehydratase"/>
    <property type="match status" value="1"/>
</dbReference>
<dbReference type="InterPro" id="IPR020845">
    <property type="entry name" value="AMP-binding_CS"/>
</dbReference>
<dbReference type="SMART" id="SM00826">
    <property type="entry name" value="PKS_DH"/>
    <property type="match status" value="1"/>
</dbReference>
<dbReference type="PROSITE" id="PS52019">
    <property type="entry name" value="PKS_MFAS_DH"/>
    <property type="match status" value="1"/>
</dbReference>
<dbReference type="InterPro" id="IPR029063">
    <property type="entry name" value="SAM-dependent_MTases_sf"/>
</dbReference>
<dbReference type="InterPro" id="IPR016036">
    <property type="entry name" value="Malonyl_transacylase_ACP-bd"/>
</dbReference>
<keyword evidence="4" id="KW-0489">Methyltransferase</keyword>
<dbReference type="Proteomes" id="UP001628179">
    <property type="component" value="Unassembled WGS sequence"/>
</dbReference>
<dbReference type="InterPro" id="IPR042104">
    <property type="entry name" value="PKS_dehydratase_sf"/>
</dbReference>
<dbReference type="InterPro" id="IPR020841">
    <property type="entry name" value="PKS_Beta-ketoAc_synthase_dom"/>
</dbReference>
<dbReference type="EMBL" id="BAAFSV010000004">
    <property type="protein sequence ID" value="GAB1318241.1"/>
    <property type="molecule type" value="Genomic_DNA"/>
</dbReference>
<dbReference type="PROSITE" id="PS52004">
    <property type="entry name" value="KS3_2"/>
    <property type="match status" value="1"/>
</dbReference>
<evidence type="ECO:0000256" key="11">
    <source>
        <dbReference type="SAM" id="MobiDB-lite"/>
    </source>
</evidence>
<dbReference type="InterPro" id="IPR014030">
    <property type="entry name" value="Ketoacyl_synth_N"/>
</dbReference>
<evidence type="ECO:0000256" key="9">
    <source>
        <dbReference type="ARBA" id="ARBA00029443"/>
    </source>
</evidence>
<dbReference type="Gene3D" id="3.40.366.10">
    <property type="entry name" value="Malonyl-Coenzyme A Acyl Carrier Protein, domain 2"/>
    <property type="match status" value="1"/>
</dbReference>
<dbReference type="Pfam" id="PF00698">
    <property type="entry name" value="Acyl_transf_1"/>
    <property type="match status" value="1"/>
</dbReference>
<name>A0ABQ0GKF8_9PEZI</name>
<dbReference type="Gene3D" id="3.40.50.720">
    <property type="entry name" value="NAD(P)-binding Rossmann-like Domain"/>
    <property type="match status" value="3"/>
</dbReference>
<dbReference type="Gene3D" id="3.30.559.10">
    <property type="entry name" value="Chloramphenicol acetyltransferase-like domain"/>
    <property type="match status" value="1"/>
</dbReference>
<dbReference type="Gene3D" id="1.10.1200.10">
    <property type="entry name" value="ACP-like"/>
    <property type="match status" value="2"/>
</dbReference>
<dbReference type="Gene3D" id="3.40.47.10">
    <property type="match status" value="1"/>
</dbReference>
<dbReference type="InterPro" id="IPR049552">
    <property type="entry name" value="PKS_DH_N"/>
</dbReference>
<evidence type="ECO:0000259" key="12">
    <source>
        <dbReference type="PROSITE" id="PS50075"/>
    </source>
</evidence>
<protein>
    <submittedName>
        <fullName evidence="15">Fusaridione A synthetase fsdS</fullName>
    </submittedName>
</protein>
<dbReference type="InterPro" id="IPR009081">
    <property type="entry name" value="PP-bd_ACP"/>
</dbReference>
<dbReference type="Gene3D" id="3.40.50.150">
    <property type="entry name" value="Vaccinia Virus protein VP39"/>
    <property type="match status" value="1"/>
</dbReference>
<dbReference type="InterPro" id="IPR036291">
    <property type="entry name" value="NAD(P)-bd_dom_sf"/>
</dbReference>
<dbReference type="SUPFAM" id="SSF52151">
    <property type="entry name" value="FabD/lysophospholipase-like"/>
    <property type="match status" value="1"/>
</dbReference>
<evidence type="ECO:0000256" key="8">
    <source>
        <dbReference type="ARBA" id="ARBA00023268"/>
    </source>
</evidence>
<dbReference type="Pfam" id="PF16197">
    <property type="entry name" value="KAsynt_C_assoc"/>
    <property type="match status" value="1"/>
</dbReference>
<dbReference type="InterPro" id="IPR042099">
    <property type="entry name" value="ANL_N_sf"/>
</dbReference>
<dbReference type="Pfam" id="PF14765">
    <property type="entry name" value="PS-DH"/>
    <property type="match status" value="1"/>
</dbReference>
<feature type="region of interest" description="C-terminal hotdog fold" evidence="10">
    <location>
        <begin position="1070"/>
        <end position="1226"/>
    </location>
</feature>
<dbReference type="SUPFAM" id="SSF53335">
    <property type="entry name" value="S-adenosyl-L-methionine-dependent methyltransferases"/>
    <property type="match status" value="1"/>
</dbReference>
<dbReference type="Pfam" id="PF02801">
    <property type="entry name" value="Ketoacyl-synt_C"/>
    <property type="match status" value="1"/>
</dbReference>
<dbReference type="InterPro" id="IPR049551">
    <property type="entry name" value="PKS_DH_C"/>
</dbReference>
<dbReference type="PROSITE" id="PS00606">
    <property type="entry name" value="KS3_1"/>
    <property type="match status" value="1"/>
</dbReference>
<feature type="domain" description="PKS/mFAS DH" evidence="14">
    <location>
        <begin position="919"/>
        <end position="1226"/>
    </location>
</feature>
<dbReference type="InterPro" id="IPR014031">
    <property type="entry name" value="Ketoacyl_synth_C"/>
</dbReference>
<dbReference type="SUPFAM" id="SSF52777">
    <property type="entry name" value="CoA-dependent acyltransferases"/>
    <property type="match status" value="2"/>
</dbReference>
<sequence length="3961" mass="433495">MASTQEPIALIGSACRFPGGCNTPSKLWELLRQPRDLLKRVPKNRFDIDAFYHPDATHHGTTDVQHSYFLDEDPAEFDAQFFGIQPMESDAIDPQQRMLLETVYDSLNAAGLPMESLKGSSTAVYVGLMCDDWSGILTKDWDSFPTYTATGMARSIISNRISYFFDWHGPSMTIDTACSSSLVAVHEAVRTLRSGESRVAIAAGANLILSPGMYIAESKLRMLSPTGRCRMWDASADGYGRGEGLAAVVLKTLSQAIADGDHIECIIRETGTALIRDTYSRAGLDITNPQNHPQFFHAHGTGTKAGDPQEAEAISRAFFPADDTDPVDGKKLYVGSIKTVIGHTEGTAGLASLIGTSLAIQHRVIPPNMHFNELNPDLRPFYKCLEIPTSAREWPASTQGHPLRASINSFGFGGTNAHAIIESYQPHDVAQDSGTQLFSPLTFSASSEKSLAATLAAYFEILTANEKVNLRDLAWTLQTRRSTLAYRKAITGATLDAIKIKLAAELEDDKSGKKNLSTRFSSVSNPRVLGVFTGQGAQWPRMGAGLLESSAFVRARISELDDSLASLPPADRPSWSLQGEILASATSSRIGEAAISQPLCTAVQIVLVDLLRTAGIELRAVVGHSSGEIGAAYAAGLMSATDAIRVAYYRGLHAKLAASPNSGAKGAMMAAGTSAEDAANLCELDGFRGRIQIAAINSTASITLSGDEDAVEEAIEIFKDEQKFARRLKVDTAYHSAHMLSCSGPYLASIQDCNVEVLHGSGPTWYSSVVEGAVMSKDTLAHDYWVDNMTNPVLFSSAIENAVAHSGPFDLIVEIGPHPALKGPALDNLSQAGAAAPYTGVLSRGKNDCEELSSALGLIWTTLGSGSVRFDEFERLISGCVEPRHVVKGLPIYPFDHQRAFWTESRVSGSYRQRRTAPHPLLGSICTEATTPTETMWRNILRVNEIPWLQGHRLQGQVVFPATGYVAMAIEALSILTKDRGVEASLFKVSDVRINRAIAFNDDSSSVETLFRVRVIESSSHHMLAEFTCESSLAEDNAMALNAKGRLELSLGNASPDTLPLPKPSTLFNMADVETDRFYSALAKVGYEYSHPFRGIAEIKRRVDLAVGVIEDQSGYSWEDQLIVHPGMLDTALQTIFAAFCSPGDERLWSLHVPVQIDAFVINPVFSASGSGSSKQTILPYEASIRGENSSSGIIADAHLLSQDGRHAFVRIEGVSLAPFSPAQPKDDAVLFSSFSYQLAGPNGALAALGERPTEYEIKMAKDLERVSYFYLRRLSETITSEERARTLLHYQRLLNWADHVVTLVDRGEHPFVTSECRHDTHGQIVKIIDQYRERVDVQLIESVGENLPQVIRDNSNILEHMTKNGILSQFYEDGLGLAASNRWISRMVRQICHRYPHMNILEIGAGTGGSTRIILPAIGSAFSTYTYTDISSAFFEAAEDRFKEYSDRMVFKTFDMERDPVDQGFVEGSYDLVIASNVLHATDKLHETMSNVRRLLKPGGYLVNLEVVNNDPLRNGLPMGGLPGWWIGAESGRPWGPTLTLSQWDELVTACGFSGIETATPDYDELHPFSVWAAMAADERINLLREPLSLLLDSTADERPQLTIIGGKSLRTFELVEQLSTALSAKFPIVKRVRSVEALLADPIPSGSTVLSLTELDEPLLRAVTEEKLEGLKALWRLGRNILWVTRGSRAEEPHSYMMVGIGRAMRFEYPNINLQMLDIDKIDSHTHKLVAETLLRLQLLDAWQREKPLADLMWSSEPEIVVENGQTLIPRLYPNKSQNQRHNSRRRAVFDNVDPQRCAVRLASSGPRLLELQRISPLQLEASQRSGSILRVSQSLLQHINISTVGYLMLCIGTDESTGTPFLALTDSTESPALVSPRCAIPLSSNSPDFSSMALLSTAAVMIAHQVLSLVPDKSVVLVHEPGQALKDALSAYNQTKKTGAKLFFTTSDPSDRESIFIHGNLSARQMKQDLPNSVSFFVDFSDSQGTPSKASRLIRESLPEYCQYLPVSRFLGNEVQTRPGCDITAAGDVLHSAWEEATSAGVCIEAKPLISLSSLQEHNSVADNLSVIDWTASSAPARILAVDHGIIFRPDRTYLMVGLSGEVGQSLCEWMVKHGAKYVVLTSRKPKVDEKYIRHLEAQGATIRILPLDITSRESLRKCHDEISRTLPPIAGVANGAMVLKDILFEKMDFDALNNVLRPKVEGSKLLDELFHDAPLDFFIMFSSITAVVGNSGQSNYIAANMFMTALAFQRRKRGVAGSVMDISSLVGIGYVERSDNFDAEYFANIGYTNISEQDLHQMFAEAILVGRPDSAESAEIVTGFAPAYADKEIKAQYRSDLKFCHFIIERPGAQGSYAANGASVPVRIQLEGVTARDEALGIIKNSFESRLKKILQIPADEPVNDTAALVEQGVDSLVAVEIRSWFLKELDIDMPVLKILGGNSVVDLLNDAVERVPSSILQVATTDTAVSLLKPKEPSEDAKSLVPTLASASSKSWTPTESGSASGTTTPPQIILEEKAESAPEPAAGEVKLKEVSWRDSTIQESSEVTEKMSFGQTRFWFLSHALRDQTTFNMAFSVRLEGPIRVLALQGAVEAVARRHEALRTRYFWSGDNLDVPMQGVLSNPLMKLQTKRISDESQVQQELDDIRSHVWDLEDWESMKLILLSLSDTVHWFVVCSHHISLDGISFQIFFADLERAYKGLRLLPLPDECQYRSFAGQQRRDYEAGRMKADIDYYRSILPAVTEPIPLFSFSKLRVRKPLELYGSHRADIRLQAGITTKIKQLARRNHSTTFHVYLAALQALLFRLLPETESLFIGIADANRMDKRFMGSLGFFLNLLPVRFNRPATGSTFSQSVKNARKQSFAALEHSALPFDVLLNELNVIRTGDCTPVFQVFMDYRQGVQERTRFADCKAEGESWYIARTGYDMSLDVIENAAGDSLLTLKLQESLYSQDHTELLLKAYVHLLETFAKSPSSDVLLNEAPLWPEAEVTKAIQVGMGTAMSLDWPETVSHRIDDMVRGHPEKVALKDSRGNILTYRDLGGRVNSITQALQSAGECEGAVVGVCQEPSADWICSMLAVFRVGATYLPLDLRNSIPRLANIVQQAKPAVIICHRATAGKIRLLSGEAKIVDITNLDRSGTDTANTTANRAKATSNAVILFTSGSTGTPKGIIITHSSLRAQSEGYSRAYDLPSSAATLKVLQQSAFTFDFSLDQTFAALCNGGCLHVVPAEHRGDPAEITKLMVEEGITYTSGTPSEYELWFQFAAATLSRCSSWTRAFFGGEPLPNTLVQQFRSLDLPDLRIFNNYGPAETTIASTKGEVVYRDPGFELPVPAGFMLPNYSVYILDKDGKPLPLGIPGEITIGGAGVAVGYLGLDIVTRDRFIPDPFARQDNSFASQGWTTMYRTGDRGWLRGDGALYCDGRIDGDTQIKLRGFRIELGDVENAIIQAAAGVLSNAVVTLRRESESAPAYLVAHVVFSAQQPIADRQDFLDKLASTLPLPDYMIPSLIIPLETLPLTGHLKIDRKAIATLELPVQVPSLRVAAARDLTRTETRLESLWRQVVPTAAAKAIIDGETDFFHIGGSSILLVKLQALIKGEFRVAPRLIDLMSASKLGPMASAIDAAAAGGYIDWAAETAVPAEWLATAGAAHGATDTRGSAGMRILLTGATGYLGRRLLDKLTSLDVVSRIDCLVRRGSDRARLSSTSPKITLVECDLSQPGLGIGTGKFASLSHKADVIVHCAANRSFWDDYEVLRPANLSSVKDLIRLALPRRVPIHFVSSGRVAVYEDNAPPVDGSDGYVASKWAAEECLRLVAAKAELPVTVHRPVGLPADAVASVEDGVLKELSDIAKALSLCPDFRGVRGTADLLPADAMIEELTGSIISGSAESGFRVVRHGGRTRVDFEPFVREVESNAEMKGLERIPALEWIGEAKKAGFSQFMVSHSLIMTSESGKVVSQR</sequence>
<dbReference type="RefSeq" id="XP_070919972.1">
    <property type="nucleotide sequence ID" value="XM_071063871.1"/>
</dbReference>
<keyword evidence="1" id="KW-0596">Phosphopantetheine</keyword>
<keyword evidence="5" id="KW-0808">Transferase</keyword>
<keyword evidence="3" id="KW-0436">Ligase</keyword>
<proteinExistence type="inferred from homology"/>
<dbReference type="PANTHER" id="PTHR43775:SF20">
    <property type="entry name" value="HYBRID PKS-NRPS SYNTHETASE APDA"/>
    <property type="match status" value="1"/>
</dbReference>
<dbReference type="InterPro" id="IPR001242">
    <property type="entry name" value="Condensation_dom"/>
</dbReference>
<feature type="region of interest" description="N-terminal hotdog fold" evidence="10">
    <location>
        <begin position="919"/>
        <end position="1054"/>
    </location>
</feature>
<dbReference type="SUPFAM" id="SSF53901">
    <property type="entry name" value="Thiolase-like"/>
    <property type="match status" value="1"/>
</dbReference>
<dbReference type="SMART" id="SM00825">
    <property type="entry name" value="PKS_KS"/>
    <property type="match status" value="1"/>
</dbReference>
<feature type="domain" description="Carrier" evidence="12">
    <location>
        <begin position="2381"/>
        <end position="2456"/>
    </location>
</feature>
<dbReference type="GeneID" id="98179194"/>
<dbReference type="InterPro" id="IPR000873">
    <property type="entry name" value="AMP-dep_synth/lig_dom"/>
</dbReference>
<evidence type="ECO:0000256" key="7">
    <source>
        <dbReference type="ARBA" id="ARBA00023002"/>
    </source>
</evidence>
<evidence type="ECO:0000256" key="10">
    <source>
        <dbReference type="PROSITE-ProRule" id="PRU01363"/>
    </source>
</evidence>
<dbReference type="Gene3D" id="3.40.50.12780">
    <property type="entry name" value="N-terminal domain of ligase-like"/>
    <property type="match status" value="1"/>
</dbReference>
<accession>A0ABQ0GKF8</accession>
<dbReference type="InterPro" id="IPR001227">
    <property type="entry name" value="Ac_transferase_dom_sf"/>
</dbReference>
<dbReference type="Pfam" id="PF08242">
    <property type="entry name" value="Methyltransf_12"/>
    <property type="match status" value="1"/>
</dbReference>
<evidence type="ECO:0000256" key="6">
    <source>
        <dbReference type="ARBA" id="ARBA00022737"/>
    </source>
</evidence>
<dbReference type="InterPro" id="IPR014043">
    <property type="entry name" value="Acyl_transferase_dom"/>
</dbReference>
<evidence type="ECO:0000259" key="13">
    <source>
        <dbReference type="PROSITE" id="PS52004"/>
    </source>
</evidence>
<dbReference type="Pfam" id="PF00109">
    <property type="entry name" value="ketoacyl-synt"/>
    <property type="match status" value="1"/>
</dbReference>
<dbReference type="InterPro" id="IPR049900">
    <property type="entry name" value="PKS_mFAS_DH"/>
</dbReference>
<dbReference type="InterPro" id="IPR013968">
    <property type="entry name" value="PKS_KR"/>
</dbReference>
<keyword evidence="16" id="KW-1185">Reference proteome</keyword>
<comment type="caution">
    <text evidence="15">The sequence shown here is derived from an EMBL/GenBank/DDBJ whole genome shotgun (WGS) entry which is preliminary data.</text>
</comment>
<dbReference type="InterPro" id="IPR020806">
    <property type="entry name" value="PKS_PP-bd"/>
</dbReference>
<dbReference type="SUPFAM" id="SSF55048">
    <property type="entry name" value="Probable ACP-binding domain of malonyl-CoA ACP transacylase"/>
    <property type="match status" value="1"/>
</dbReference>
<dbReference type="CDD" id="cd02440">
    <property type="entry name" value="AdoMet_MTases"/>
    <property type="match status" value="1"/>
</dbReference>
<evidence type="ECO:0000259" key="14">
    <source>
        <dbReference type="PROSITE" id="PS52019"/>
    </source>
</evidence>
<dbReference type="SUPFAM" id="SSF47336">
    <property type="entry name" value="ACP-like"/>
    <property type="match status" value="2"/>
</dbReference>
<dbReference type="SUPFAM" id="SSF51735">
    <property type="entry name" value="NAD(P)-binding Rossmann-fold domains"/>
    <property type="match status" value="2"/>
</dbReference>
<evidence type="ECO:0000256" key="5">
    <source>
        <dbReference type="ARBA" id="ARBA00022679"/>
    </source>
</evidence>
<dbReference type="Gene3D" id="3.30.559.30">
    <property type="entry name" value="Nonribosomal peptide synthetase, condensation domain"/>
    <property type="match status" value="1"/>
</dbReference>
<dbReference type="CDD" id="cd19532">
    <property type="entry name" value="C_PKS-NRPS"/>
    <property type="match status" value="1"/>
</dbReference>
<keyword evidence="8" id="KW-0511">Multifunctional enzyme</keyword>
<comment type="similarity">
    <text evidence="9">In the C-terminal section; belongs to the NRP synthetase family.</text>
</comment>
<feature type="compositionally biased region" description="Polar residues" evidence="11">
    <location>
        <begin position="2490"/>
        <end position="2512"/>
    </location>
</feature>
<evidence type="ECO:0000313" key="16">
    <source>
        <dbReference type="Proteomes" id="UP001628179"/>
    </source>
</evidence>
<dbReference type="Pfam" id="PF08659">
    <property type="entry name" value="KR"/>
    <property type="match status" value="1"/>
</dbReference>
<reference evidence="15 16" key="1">
    <citation type="submission" date="2024-09" db="EMBL/GenBank/DDBJ databases">
        <title>Itraconazole resistance in Madurella fahalii resulting from another homologue of gene encoding cytochrome P450 14-alpha sterol demethylase (CYP51).</title>
        <authorList>
            <person name="Yoshioka I."/>
            <person name="Fahal A.H."/>
            <person name="Kaneko S."/>
            <person name="Yaguchi T."/>
        </authorList>
    </citation>
    <scope>NUCLEOTIDE SEQUENCE [LARGE SCALE GENOMIC DNA]</scope>
    <source>
        <strain evidence="15 16">IFM 68171</strain>
    </source>
</reference>
<feature type="domain" description="Ketosynthase family 3 (KS3)" evidence="13">
    <location>
        <begin position="5"/>
        <end position="423"/>
    </location>
</feature>
<dbReference type="InterPro" id="IPR023213">
    <property type="entry name" value="CAT-like_dom_sf"/>
</dbReference>
<evidence type="ECO:0000256" key="2">
    <source>
        <dbReference type="ARBA" id="ARBA00022553"/>
    </source>
</evidence>
<dbReference type="InterPro" id="IPR032821">
    <property type="entry name" value="PKS_assoc"/>
</dbReference>
<dbReference type="PROSITE" id="PS00455">
    <property type="entry name" value="AMP_BINDING"/>
    <property type="match status" value="1"/>
</dbReference>
<dbReference type="NCBIfam" id="TIGR01733">
    <property type="entry name" value="AA-adenyl-dom"/>
    <property type="match status" value="1"/>
</dbReference>